<dbReference type="EMBL" id="JARQZJ010000001">
    <property type="protein sequence ID" value="KAK9869382.1"/>
    <property type="molecule type" value="Genomic_DNA"/>
</dbReference>
<evidence type="ECO:0000313" key="2">
    <source>
        <dbReference type="Proteomes" id="UP001431783"/>
    </source>
</evidence>
<protein>
    <submittedName>
        <fullName evidence="1">Uncharacterized protein</fullName>
    </submittedName>
</protein>
<gene>
    <name evidence="1" type="ORF">WA026_003139</name>
</gene>
<name>A0AAW1TH62_9CUCU</name>
<comment type="caution">
    <text evidence="1">The sequence shown here is derived from an EMBL/GenBank/DDBJ whole genome shotgun (WGS) entry which is preliminary data.</text>
</comment>
<dbReference type="AlphaFoldDB" id="A0AAW1TH62"/>
<keyword evidence="2" id="KW-1185">Reference proteome</keyword>
<reference evidence="1 2" key="1">
    <citation type="submission" date="2023-03" db="EMBL/GenBank/DDBJ databases">
        <title>Genome insight into feeding habits of ladybird beetles.</title>
        <authorList>
            <person name="Li H.-S."/>
            <person name="Huang Y.-H."/>
            <person name="Pang H."/>
        </authorList>
    </citation>
    <scope>NUCLEOTIDE SEQUENCE [LARGE SCALE GENOMIC DNA]</scope>
    <source>
        <strain evidence="1">SYSU_2023b</strain>
        <tissue evidence="1">Whole body</tissue>
    </source>
</reference>
<accession>A0AAW1TH62</accession>
<sequence length="258" mass="29695">MDDNSQIFKNSIKFLYNISDAIPNNVPSLKSYCALKSRILEIRSKLYLPQQMTKATVRCSRCCTSFTDYTPSVELKPKRKISKFAKKILKKIKNGKKLTTYQKNYSEHLTNIDCNIINTECQNCKNETKIEVKIEAKCPNENNNLINQKVISKKKKKKDKFCGLNESVVKSISKENVQKVPIKKNDVIAAIQRIKLQEKEVKKKPPKNIIKQKSTKEKIIENKKNKVAKKVRSTLQNLLTGSNKTKLSTNLKDFLQDL</sequence>
<evidence type="ECO:0000313" key="1">
    <source>
        <dbReference type="EMBL" id="KAK9869382.1"/>
    </source>
</evidence>
<dbReference type="Proteomes" id="UP001431783">
    <property type="component" value="Unassembled WGS sequence"/>
</dbReference>
<organism evidence="1 2">
    <name type="scientific">Henosepilachna vigintioctopunctata</name>
    <dbReference type="NCBI Taxonomy" id="420089"/>
    <lineage>
        <taxon>Eukaryota</taxon>
        <taxon>Metazoa</taxon>
        <taxon>Ecdysozoa</taxon>
        <taxon>Arthropoda</taxon>
        <taxon>Hexapoda</taxon>
        <taxon>Insecta</taxon>
        <taxon>Pterygota</taxon>
        <taxon>Neoptera</taxon>
        <taxon>Endopterygota</taxon>
        <taxon>Coleoptera</taxon>
        <taxon>Polyphaga</taxon>
        <taxon>Cucujiformia</taxon>
        <taxon>Coccinelloidea</taxon>
        <taxon>Coccinellidae</taxon>
        <taxon>Epilachninae</taxon>
        <taxon>Epilachnini</taxon>
        <taxon>Henosepilachna</taxon>
    </lineage>
</organism>
<proteinExistence type="predicted"/>